<sequence length="212" mass="23941">MPHVRFYLFAPVAFALVFLCLAAHYLHWRWMRRRSRREEFEFFTDDTREAFLVELGGIQADGSGTRAVEITQEAVEKGLVDLSDKGFDVKQIQDEVCSICLEEFVIAKDWAETVFIAPPCKHAYHVHCLSKWVYTRGDAQCPICKTPFVSFTRDETDTPLQTIARTQPETEEDISTVSTLARNSSGTPMETVAADTNDGTQPRTVDVNTAPT</sequence>
<dbReference type="PANTHER" id="PTHR45676:SF41">
    <property type="entry name" value="RING-H2 FINGER PROTEIN ATL66"/>
    <property type="match status" value="1"/>
</dbReference>
<keyword evidence="2 4" id="KW-0863">Zinc-finger</keyword>
<evidence type="ECO:0000256" key="3">
    <source>
        <dbReference type="ARBA" id="ARBA00022833"/>
    </source>
</evidence>
<feature type="domain" description="RING-type" evidence="7">
    <location>
        <begin position="97"/>
        <end position="145"/>
    </location>
</feature>
<keyword evidence="6" id="KW-0472">Membrane</keyword>
<evidence type="ECO:0000259" key="7">
    <source>
        <dbReference type="PROSITE" id="PS50089"/>
    </source>
</evidence>
<dbReference type="EMBL" id="HBHW01033547">
    <property type="protein sequence ID" value="CAE0057838.1"/>
    <property type="molecule type" value="Transcribed_RNA"/>
</dbReference>
<keyword evidence="6" id="KW-1133">Transmembrane helix</keyword>
<name>A0A7S3EJ28_9RHOD</name>
<evidence type="ECO:0000313" key="8">
    <source>
        <dbReference type="EMBL" id="CAE0057838.1"/>
    </source>
</evidence>
<dbReference type="InterPro" id="IPR011016">
    <property type="entry name" value="Znf_RING-CH"/>
</dbReference>
<feature type="region of interest" description="Disordered" evidence="5">
    <location>
        <begin position="167"/>
        <end position="212"/>
    </location>
</feature>
<protein>
    <recommendedName>
        <fullName evidence="7">RING-type domain-containing protein</fullName>
    </recommendedName>
</protein>
<organism evidence="8">
    <name type="scientific">Rhodosorus marinus</name>
    <dbReference type="NCBI Taxonomy" id="101924"/>
    <lineage>
        <taxon>Eukaryota</taxon>
        <taxon>Rhodophyta</taxon>
        <taxon>Stylonematophyceae</taxon>
        <taxon>Stylonematales</taxon>
        <taxon>Stylonemataceae</taxon>
        <taxon>Rhodosorus</taxon>
    </lineage>
</organism>
<dbReference type="PROSITE" id="PS50089">
    <property type="entry name" value="ZF_RING_2"/>
    <property type="match status" value="1"/>
</dbReference>
<keyword evidence="3" id="KW-0862">Zinc</keyword>
<dbReference type="UniPathway" id="UPA00143"/>
<accession>A0A7S3EJ28</accession>
<dbReference type="SMART" id="SM00744">
    <property type="entry name" value="RINGv"/>
    <property type="match status" value="1"/>
</dbReference>
<evidence type="ECO:0000256" key="4">
    <source>
        <dbReference type="PROSITE-ProRule" id="PRU00175"/>
    </source>
</evidence>
<dbReference type="Gene3D" id="3.30.40.10">
    <property type="entry name" value="Zinc/RING finger domain, C3HC4 (zinc finger)"/>
    <property type="match status" value="1"/>
</dbReference>
<proteinExistence type="predicted"/>
<dbReference type="PANTHER" id="PTHR45676">
    <property type="entry name" value="RING-H2 FINGER PROTEIN ATL51-RELATED"/>
    <property type="match status" value="1"/>
</dbReference>
<dbReference type="Pfam" id="PF13639">
    <property type="entry name" value="zf-RING_2"/>
    <property type="match status" value="1"/>
</dbReference>
<keyword evidence="1" id="KW-0479">Metal-binding</keyword>
<dbReference type="InterPro" id="IPR001841">
    <property type="entry name" value="Znf_RING"/>
</dbReference>
<keyword evidence="6" id="KW-0812">Transmembrane</keyword>
<dbReference type="AlphaFoldDB" id="A0A7S3EJ28"/>
<dbReference type="SUPFAM" id="SSF57850">
    <property type="entry name" value="RING/U-box"/>
    <property type="match status" value="1"/>
</dbReference>
<evidence type="ECO:0000256" key="5">
    <source>
        <dbReference type="SAM" id="MobiDB-lite"/>
    </source>
</evidence>
<evidence type="ECO:0000256" key="6">
    <source>
        <dbReference type="SAM" id="Phobius"/>
    </source>
</evidence>
<gene>
    <name evidence="8" type="ORF">RMAR00112_LOCUS25892</name>
</gene>
<feature type="compositionally biased region" description="Polar residues" evidence="5">
    <location>
        <begin position="197"/>
        <end position="212"/>
    </location>
</feature>
<feature type="transmembrane region" description="Helical" evidence="6">
    <location>
        <begin position="6"/>
        <end position="28"/>
    </location>
</feature>
<feature type="compositionally biased region" description="Polar residues" evidence="5">
    <location>
        <begin position="175"/>
        <end position="188"/>
    </location>
</feature>
<reference evidence="8" key="1">
    <citation type="submission" date="2021-01" db="EMBL/GenBank/DDBJ databases">
        <authorList>
            <person name="Corre E."/>
            <person name="Pelletier E."/>
            <person name="Niang G."/>
            <person name="Scheremetjew M."/>
            <person name="Finn R."/>
            <person name="Kale V."/>
            <person name="Holt S."/>
            <person name="Cochrane G."/>
            <person name="Meng A."/>
            <person name="Brown T."/>
            <person name="Cohen L."/>
        </authorList>
    </citation>
    <scope>NUCLEOTIDE SEQUENCE</scope>
    <source>
        <strain evidence="8">CCMP 769</strain>
    </source>
</reference>
<evidence type="ECO:0000256" key="1">
    <source>
        <dbReference type="ARBA" id="ARBA00022723"/>
    </source>
</evidence>
<dbReference type="GO" id="GO:0016567">
    <property type="term" value="P:protein ubiquitination"/>
    <property type="evidence" value="ECO:0007669"/>
    <property type="project" value="UniProtKB-UniPathway"/>
</dbReference>
<dbReference type="InterPro" id="IPR013083">
    <property type="entry name" value="Znf_RING/FYVE/PHD"/>
</dbReference>
<evidence type="ECO:0000256" key="2">
    <source>
        <dbReference type="ARBA" id="ARBA00022771"/>
    </source>
</evidence>
<dbReference type="GO" id="GO:0008270">
    <property type="term" value="F:zinc ion binding"/>
    <property type="evidence" value="ECO:0007669"/>
    <property type="project" value="UniProtKB-KW"/>
</dbReference>
<dbReference type="SMART" id="SM00184">
    <property type="entry name" value="RING"/>
    <property type="match status" value="1"/>
</dbReference>